<evidence type="ECO:0000313" key="1">
    <source>
        <dbReference type="EMBL" id="EKM29210.1"/>
    </source>
</evidence>
<dbReference type="EMBL" id="AJSR01002196">
    <property type="protein sequence ID" value="EKM29210.1"/>
    <property type="molecule type" value="Genomic_DNA"/>
</dbReference>
<name>A0A454CS36_VIBHA</name>
<organism evidence="1 2">
    <name type="scientific">Vibrio harveyi</name>
    <name type="common">Beneckea harveyi</name>
    <dbReference type="NCBI Taxonomy" id="669"/>
    <lineage>
        <taxon>Bacteria</taxon>
        <taxon>Pseudomonadati</taxon>
        <taxon>Pseudomonadota</taxon>
        <taxon>Gammaproteobacteria</taxon>
        <taxon>Vibrionales</taxon>
        <taxon>Vibrionaceae</taxon>
        <taxon>Vibrio</taxon>
    </lineage>
</organism>
<proteinExistence type="predicted"/>
<dbReference type="Proteomes" id="UP000008367">
    <property type="component" value="Unassembled WGS sequence"/>
</dbReference>
<feature type="non-terminal residue" evidence="1">
    <location>
        <position position="14"/>
    </location>
</feature>
<sequence length="14" mass="1510">MYIAISPVPAFSLT</sequence>
<reference evidence="1 2" key="1">
    <citation type="submission" date="2012-10" db="EMBL/GenBank/DDBJ databases">
        <title>Genome sequence of Vibrio Cholerae HENC-02.</title>
        <authorList>
            <person name="Eppinger M."/>
            <person name="Hasan N.A."/>
            <person name="Sengamalay N."/>
            <person name="Hine E."/>
            <person name="Su Q."/>
            <person name="Daugherty S.C."/>
            <person name="Young S."/>
            <person name="Sadzewicz L."/>
            <person name="Tallon L."/>
            <person name="Cebula T.A."/>
            <person name="Ravel J."/>
            <person name="Colwell R.R."/>
        </authorList>
    </citation>
    <scope>NUCLEOTIDE SEQUENCE [LARGE SCALE GENOMIC DNA]</scope>
    <source>
        <strain evidence="1 2">HENC-02</strain>
    </source>
</reference>
<gene>
    <name evidence="1" type="ORF">VCHENC02_4964A</name>
</gene>
<comment type="caution">
    <text evidence="1">The sequence shown here is derived from an EMBL/GenBank/DDBJ whole genome shotgun (WGS) entry which is preliminary data.</text>
</comment>
<protein>
    <submittedName>
        <fullName evidence="1">Uncharacterized protein</fullName>
    </submittedName>
</protein>
<evidence type="ECO:0000313" key="2">
    <source>
        <dbReference type="Proteomes" id="UP000008367"/>
    </source>
</evidence>
<accession>A0A454CS36</accession>